<dbReference type="Gene3D" id="3.90.79.10">
    <property type="entry name" value="Nucleoside Triphosphate Pyrophosphohydrolase"/>
    <property type="match status" value="1"/>
</dbReference>
<proteinExistence type="inferred from homology"/>
<evidence type="ECO:0000256" key="3">
    <source>
        <dbReference type="ARBA" id="ARBA00022457"/>
    </source>
</evidence>
<dbReference type="PROSITE" id="PS51462">
    <property type="entry name" value="NUDIX"/>
    <property type="match status" value="1"/>
</dbReference>
<dbReference type="Proteomes" id="UP000824029">
    <property type="component" value="Unassembled WGS sequence"/>
</dbReference>
<dbReference type="EMBL" id="DXBZ01000031">
    <property type="protein sequence ID" value="HIZ17743.1"/>
    <property type="molecule type" value="Genomic_DNA"/>
</dbReference>
<comment type="similarity">
    <text evidence="2 12">Belongs to the Nudix hydrolase family.</text>
</comment>
<dbReference type="PANTHER" id="PTHR47707">
    <property type="entry name" value="8-OXO-DGTP DIPHOSPHATASE"/>
    <property type="match status" value="1"/>
</dbReference>
<dbReference type="Pfam" id="PF00293">
    <property type="entry name" value="NUDIX"/>
    <property type="match status" value="1"/>
</dbReference>
<dbReference type="InterPro" id="IPR020476">
    <property type="entry name" value="Nudix_hydrolase"/>
</dbReference>
<evidence type="ECO:0000256" key="4">
    <source>
        <dbReference type="ARBA" id="ARBA00022705"/>
    </source>
</evidence>
<evidence type="ECO:0000256" key="8">
    <source>
        <dbReference type="ARBA" id="ARBA00022842"/>
    </source>
</evidence>
<keyword evidence="4" id="KW-0235">DNA replication</keyword>
<keyword evidence="6" id="KW-0227">DNA damage</keyword>
<dbReference type="AlphaFoldDB" id="A0A9D2INM6"/>
<keyword evidence="9" id="KW-0234">DNA repair</keyword>
<dbReference type="GO" id="GO:0044716">
    <property type="term" value="F:8-oxo-GDP phosphatase activity"/>
    <property type="evidence" value="ECO:0007669"/>
    <property type="project" value="TreeGrafter"/>
</dbReference>
<comment type="catalytic activity">
    <reaction evidence="10">
        <text>8-oxo-dGTP + H2O = 8-oxo-dGMP + diphosphate + H(+)</text>
        <dbReference type="Rhea" id="RHEA:31575"/>
        <dbReference type="ChEBI" id="CHEBI:15377"/>
        <dbReference type="ChEBI" id="CHEBI:15378"/>
        <dbReference type="ChEBI" id="CHEBI:33019"/>
        <dbReference type="ChEBI" id="CHEBI:63224"/>
        <dbReference type="ChEBI" id="CHEBI:77896"/>
        <dbReference type="EC" id="3.6.1.55"/>
    </reaction>
</comment>
<evidence type="ECO:0000313" key="15">
    <source>
        <dbReference type="Proteomes" id="UP000824029"/>
    </source>
</evidence>
<keyword evidence="5" id="KW-0479">Metal-binding</keyword>
<evidence type="ECO:0000313" key="14">
    <source>
        <dbReference type="EMBL" id="HIZ17743.1"/>
    </source>
</evidence>
<keyword evidence="3" id="KW-0515">Mutator protein</keyword>
<reference evidence="14" key="1">
    <citation type="journal article" date="2021" name="PeerJ">
        <title>Extensive microbial diversity within the chicken gut microbiome revealed by metagenomics and culture.</title>
        <authorList>
            <person name="Gilroy R."/>
            <person name="Ravi A."/>
            <person name="Getino M."/>
            <person name="Pursley I."/>
            <person name="Horton D.L."/>
            <person name="Alikhan N.F."/>
            <person name="Baker D."/>
            <person name="Gharbi K."/>
            <person name="Hall N."/>
            <person name="Watson M."/>
            <person name="Adriaenssens E.M."/>
            <person name="Foster-Nyarko E."/>
            <person name="Jarju S."/>
            <person name="Secka A."/>
            <person name="Antonio M."/>
            <person name="Oren A."/>
            <person name="Chaudhuri R.R."/>
            <person name="La Ragione R."/>
            <person name="Hildebrand F."/>
            <person name="Pallen M.J."/>
        </authorList>
    </citation>
    <scope>NUCLEOTIDE SEQUENCE</scope>
    <source>
        <strain evidence="14">ChiHecolR3B27-1887</strain>
    </source>
</reference>
<dbReference type="GO" id="GO:0008413">
    <property type="term" value="F:8-oxo-7,8-dihydroguanosine triphosphate pyrophosphatase activity"/>
    <property type="evidence" value="ECO:0007669"/>
    <property type="project" value="TreeGrafter"/>
</dbReference>
<evidence type="ECO:0000256" key="10">
    <source>
        <dbReference type="ARBA" id="ARBA00035861"/>
    </source>
</evidence>
<evidence type="ECO:0000256" key="2">
    <source>
        <dbReference type="ARBA" id="ARBA00005582"/>
    </source>
</evidence>
<dbReference type="PROSITE" id="PS00893">
    <property type="entry name" value="NUDIX_BOX"/>
    <property type="match status" value="1"/>
</dbReference>
<dbReference type="InterPro" id="IPR000086">
    <property type="entry name" value="NUDIX_hydrolase_dom"/>
</dbReference>
<dbReference type="GO" id="GO:0046872">
    <property type="term" value="F:metal ion binding"/>
    <property type="evidence" value="ECO:0007669"/>
    <property type="project" value="UniProtKB-KW"/>
</dbReference>
<accession>A0A9D2INM6</accession>
<feature type="domain" description="Nudix hydrolase" evidence="13">
    <location>
        <begin position="1"/>
        <end position="127"/>
    </location>
</feature>
<evidence type="ECO:0000256" key="5">
    <source>
        <dbReference type="ARBA" id="ARBA00022723"/>
    </source>
</evidence>
<organism evidence="14 15">
    <name type="scientific">Candidatus Olsenella stercoravium</name>
    <dbReference type="NCBI Taxonomy" id="2838713"/>
    <lineage>
        <taxon>Bacteria</taxon>
        <taxon>Bacillati</taxon>
        <taxon>Actinomycetota</taxon>
        <taxon>Coriobacteriia</taxon>
        <taxon>Coriobacteriales</taxon>
        <taxon>Atopobiaceae</taxon>
        <taxon>Olsenella</taxon>
    </lineage>
</organism>
<dbReference type="GO" id="GO:0006281">
    <property type="term" value="P:DNA repair"/>
    <property type="evidence" value="ECO:0007669"/>
    <property type="project" value="UniProtKB-KW"/>
</dbReference>
<evidence type="ECO:0000256" key="6">
    <source>
        <dbReference type="ARBA" id="ARBA00022763"/>
    </source>
</evidence>
<evidence type="ECO:0000256" key="11">
    <source>
        <dbReference type="ARBA" id="ARBA00038905"/>
    </source>
</evidence>
<comment type="caution">
    <text evidence="14">The sequence shown here is derived from an EMBL/GenBank/DDBJ whole genome shotgun (WGS) entry which is preliminary data.</text>
</comment>
<evidence type="ECO:0000256" key="7">
    <source>
        <dbReference type="ARBA" id="ARBA00022801"/>
    </source>
</evidence>
<dbReference type="InterPro" id="IPR047127">
    <property type="entry name" value="MutT-like"/>
</dbReference>
<dbReference type="GO" id="GO:0044715">
    <property type="term" value="F:8-oxo-dGDP phosphatase activity"/>
    <property type="evidence" value="ECO:0007669"/>
    <property type="project" value="TreeGrafter"/>
</dbReference>
<dbReference type="EC" id="3.6.1.55" evidence="11"/>
<dbReference type="InterPro" id="IPR015797">
    <property type="entry name" value="NUDIX_hydrolase-like_dom_sf"/>
</dbReference>
<dbReference type="SUPFAM" id="SSF55811">
    <property type="entry name" value="Nudix"/>
    <property type="match status" value="1"/>
</dbReference>
<comment type="cofactor">
    <cofactor evidence="1">
        <name>Mg(2+)</name>
        <dbReference type="ChEBI" id="CHEBI:18420"/>
    </cofactor>
</comment>
<gene>
    <name evidence="14" type="ORF">IAA22_01335</name>
</gene>
<keyword evidence="7 12" id="KW-0378">Hydrolase</keyword>
<dbReference type="PANTHER" id="PTHR47707:SF1">
    <property type="entry name" value="NUDIX HYDROLASE FAMILY PROTEIN"/>
    <property type="match status" value="1"/>
</dbReference>
<dbReference type="CDD" id="cd03425">
    <property type="entry name" value="NUDIX_MutT_NudA_like"/>
    <property type="match status" value="1"/>
</dbReference>
<dbReference type="PRINTS" id="PR00502">
    <property type="entry name" value="NUDIXFAMILY"/>
</dbReference>
<evidence type="ECO:0000256" key="1">
    <source>
        <dbReference type="ARBA" id="ARBA00001946"/>
    </source>
</evidence>
<evidence type="ECO:0000256" key="12">
    <source>
        <dbReference type="RuleBase" id="RU003476"/>
    </source>
</evidence>
<keyword evidence="8" id="KW-0460">Magnesium</keyword>
<dbReference type="GO" id="GO:0035539">
    <property type="term" value="F:8-oxo-7,8-dihydrodeoxyguanosine triphosphate pyrophosphatase activity"/>
    <property type="evidence" value="ECO:0007669"/>
    <property type="project" value="UniProtKB-EC"/>
</dbReference>
<protein>
    <recommendedName>
        <fullName evidence="11">8-oxo-dGTP diphosphatase</fullName>
        <ecNumber evidence="11">3.6.1.55</ecNumber>
    </recommendedName>
</protein>
<evidence type="ECO:0000259" key="13">
    <source>
        <dbReference type="PROSITE" id="PS51462"/>
    </source>
</evidence>
<sequence length="139" mass="15954">MTVHVSAALINRNGRLLAARRADGEQAGLWELPGGKVEDGEVAVDALRREIREELGCDVRSLWLYDTVEYDYPDFHLSMDCFVCTLAEGAEPQACERIHSELRWLSRDELFDVEWLPADVSLMRALTYYWDEAFSDQLL</sequence>
<reference evidence="14" key="2">
    <citation type="submission" date="2021-04" db="EMBL/GenBank/DDBJ databases">
        <authorList>
            <person name="Gilroy R."/>
        </authorList>
    </citation>
    <scope>NUCLEOTIDE SEQUENCE</scope>
    <source>
        <strain evidence="14">ChiHecolR3B27-1887</strain>
    </source>
</reference>
<evidence type="ECO:0000256" key="9">
    <source>
        <dbReference type="ARBA" id="ARBA00023204"/>
    </source>
</evidence>
<name>A0A9D2INM6_9ACTN</name>
<dbReference type="InterPro" id="IPR020084">
    <property type="entry name" value="NUDIX_hydrolase_CS"/>
</dbReference>
<dbReference type="GO" id="GO:0006260">
    <property type="term" value="P:DNA replication"/>
    <property type="evidence" value="ECO:0007669"/>
    <property type="project" value="UniProtKB-KW"/>
</dbReference>